<feature type="compositionally biased region" description="Acidic residues" evidence="9">
    <location>
        <begin position="27"/>
        <end position="97"/>
    </location>
</feature>
<keyword evidence="12" id="KW-1185">Reference proteome</keyword>
<dbReference type="SUPFAM" id="SSF50978">
    <property type="entry name" value="WD40 repeat-like"/>
    <property type="match status" value="1"/>
</dbReference>
<dbReference type="Pfam" id="PF08145">
    <property type="entry name" value="BOP1NT"/>
    <property type="match status" value="1"/>
</dbReference>
<dbReference type="PANTHER" id="PTHR17605">
    <property type="entry name" value="RIBOSOME BIOGENESIS PROTEIN BOP1 BLOCK OF PROLIFERATION 1 PROTEIN"/>
    <property type="match status" value="1"/>
</dbReference>
<dbReference type="Proteomes" id="UP000801492">
    <property type="component" value="Unassembled WGS sequence"/>
</dbReference>
<evidence type="ECO:0000256" key="9">
    <source>
        <dbReference type="SAM" id="MobiDB-lite"/>
    </source>
</evidence>
<evidence type="ECO:0000313" key="12">
    <source>
        <dbReference type="Proteomes" id="UP000801492"/>
    </source>
</evidence>
<keyword evidence="3 8" id="KW-0853">WD repeat</keyword>
<feature type="compositionally biased region" description="Basic and acidic residues" evidence="9">
    <location>
        <begin position="116"/>
        <end position="132"/>
    </location>
</feature>
<comment type="caution">
    <text evidence="11">The sequence shown here is derived from an EMBL/GenBank/DDBJ whole genome shotgun (WGS) entry which is preliminary data.</text>
</comment>
<comment type="similarity">
    <text evidence="7">Belongs to the WD repeat BOP1/ERB1 family.</text>
</comment>
<dbReference type="Gene3D" id="2.130.10.10">
    <property type="entry name" value="YVTN repeat-like/Quinoprotein amine dehydrogenase"/>
    <property type="match status" value="1"/>
</dbReference>
<dbReference type="InterPro" id="IPR012953">
    <property type="entry name" value="BOP1_N_dom"/>
</dbReference>
<dbReference type="InterPro" id="IPR001680">
    <property type="entry name" value="WD40_rpt"/>
</dbReference>
<comment type="function">
    <text evidence="7">Required for maturation of ribosomal RNAs and formation of the large ribosomal subunit.</text>
</comment>
<reference evidence="11" key="1">
    <citation type="submission" date="2019-08" db="EMBL/GenBank/DDBJ databases">
        <title>The genome of the North American firefly Photinus pyralis.</title>
        <authorList>
            <consortium name="Photinus pyralis genome working group"/>
            <person name="Fallon T.R."/>
            <person name="Sander Lower S.E."/>
            <person name="Weng J.-K."/>
        </authorList>
    </citation>
    <scope>NUCLEOTIDE SEQUENCE</scope>
    <source>
        <strain evidence="11">TRF0915ILg1</strain>
        <tissue evidence="11">Whole body</tissue>
    </source>
</reference>
<dbReference type="GO" id="GO:0000466">
    <property type="term" value="P:maturation of 5.8S rRNA from tricistronic rRNA transcript (SSU-rRNA, 5.8S rRNA, LSU-rRNA)"/>
    <property type="evidence" value="ECO:0007669"/>
    <property type="project" value="UniProtKB-UniRule"/>
</dbReference>
<evidence type="ECO:0000256" key="8">
    <source>
        <dbReference type="PROSITE-ProRule" id="PRU00221"/>
    </source>
</evidence>
<feature type="compositionally biased region" description="Basic residues" evidence="9">
    <location>
        <begin position="138"/>
        <end position="148"/>
    </location>
</feature>
<accession>A0A8K0CBK5</accession>
<keyword evidence="2 7" id="KW-0698">rRNA processing</keyword>
<dbReference type="PROSITE" id="PS00678">
    <property type="entry name" value="WD_REPEATS_1"/>
    <property type="match status" value="1"/>
</dbReference>
<sequence length="803" mass="93353">MPKERLKRKISGSEKQVEDVLEKQKEEDEDENLWNVVNDDEEDSSDSDGDIEESEEEFKIESDDENDEDHSNTDDEEEEEEEEEEDEEAETDDDEDLSEKTVGNGLRDESDVDGSDNDKISDSNIDNSKHNNDSTNQKKSKNTKKQGLKNKINENKNETKTVIEDEYADYDTSDEEDIRNTVGNIPMNWYDEYRHLGYDWDGNKILKPEGQDQLDAFLKRIDDPDFWRTVKDPQTGQEVKLTDEDVKLIRRIQGQKIPDETFDEYAPWIEWFTSEVMKTPIRKFPEHKRSFLPSKYEEKKVEKLARALKMGWIKTKEEQDKLRAKKEPQFYMLWQTDDQADEMRRIYKHIPAPKRHLPGHAESYNPPAEYLFDEKELKQWNKLKDSPWKRKLHFVPQKFDSLRKVPAYSRYIKERFLRCLDLYLCPRAIKMKLTIEPEALVPKLPSPRDLQPFPTVLSLEYVGHSDMIRTIDTDKTGQYLVSGSDDCTVKIWEINTGRCLKTIQTDAVIRSVKWCPNSSLSLILVASGNKVILLNPHVGDTLVCNKTDAVLKDAPTTDIIISERVRTTVEWREPEEDEYAKGYRAVLTHFKEVTQVTWHGRGDYFACVMPDGQNRSVLIGQVSKRRSQLPFSKPKGLVQCVLFHPSKPFLFVATQRHVRIYDLMKQMLVKKLLTNCKWISTMDIHPGGDNLLVATYDRKVLWFDLDLSTKPYQTLRLHGTAVRGVSFHKRYPLFASGSDDKSLIISHGMVYNDLMQNPLIVPLKRLQNHKSANDFGIFDVHFHPLQPWVFTSGADGTIKLYSN</sequence>
<dbReference type="InterPro" id="IPR028598">
    <property type="entry name" value="BOP1/Erb1"/>
</dbReference>
<dbReference type="InterPro" id="IPR019775">
    <property type="entry name" value="WD40_repeat_CS"/>
</dbReference>
<dbReference type="GO" id="GO:0030687">
    <property type="term" value="C:preribosome, large subunit precursor"/>
    <property type="evidence" value="ECO:0007669"/>
    <property type="project" value="UniProtKB-UniRule"/>
</dbReference>
<evidence type="ECO:0000256" key="2">
    <source>
        <dbReference type="ARBA" id="ARBA00022552"/>
    </source>
</evidence>
<feature type="repeat" description="WD" evidence="8">
    <location>
        <begin position="461"/>
        <end position="502"/>
    </location>
</feature>
<evidence type="ECO:0000256" key="3">
    <source>
        <dbReference type="ARBA" id="ARBA00022574"/>
    </source>
</evidence>
<evidence type="ECO:0000256" key="4">
    <source>
        <dbReference type="ARBA" id="ARBA00022737"/>
    </source>
</evidence>
<dbReference type="AlphaFoldDB" id="A0A8K0CBK5"/>
<name>A0A8K0CBK5_IGNLU</name>
<dbReference type="PROSITE" id="PS50082">
    <property type="entry name" value="WD_REPEATS_2"/>
    <property type="match status" value="1"/>
</dbReference>
<evidence type="ECO:0000256" key="1">
    <source>
        <dbReference type="ARBA" id="ARBA00022517"/>
    </source>
</evidence>
<keyword evidence="1 7" id="KW-0690">Ribosome biogenesis</keyword>
<evidence type="ECO:0000259" key="10">
    <source>
        <dbReference type="SMART" id="SM01035"/>
    </source>
</evidence>
<dbReference type="InterPro" id="IPR036322">
    <property type="entry name" value="WD40_repeat_dom_sf"/>
</dbReference>
<dbReference type="Pfam" id="PF00400">
    <property type="entry name" value="WD40"/>
    <property type="match status" value="3"/>
</dbReference>
<dbReference type="OrthoDB" id="5571054at2759"/>
<dbReference type="GO" id="GO:0070545">
    <property type="term" value="C:PeBoW complex"/>
    <property type="evidence" value="ECO:0007669"/>
    <property type="project" value="TreeGrafter"/>
</dbReference>
<dbReference type="InterPro" id="IPR015943">
    <property type="entry name" value="WD40/YVTN_repeat-like_dom_sf"/>
</dbReference>
<keyword evidence="4" id="KW-0677">Repeat</keyword>
<comment type="function">
    <text evidence="6">Component of the PeBoW complex, which is required for maturation of 28S and 5.8S ribosomal RNAs and formation of the 60S ribosome.</text>
</comment>
<protein>
    <recommendedName>
        <fullName evidence="7">Ribosome biogenesis protein BOP1 homolog</fullName>
    </recommendedName>
</protein>
<keyword evidence="5 7" id="KW-0539">Nucleus</keyword>
<comment type="subcellular location">
    <subcellularLocation>
        <location evidence="7">Nucleus</location>
        <location evidence="7">Nucleolus</location>
    </subcellularLocation>
    <subcellularLocation>
        <location evidence="7">Nucleus</location>
        <location evidence="7">Nucleoplasm</location>
    </subcellularLocation>
</comment>
<feature type="compositionally biased region" description="Basic and acidic residues" evidence="9">
    <location>
        <begin position="11"/>
        <end position="26"/>
    </location>
</feature>
<feature type="domain" description="BOP1 N-terminal" evidence="10">
    <location>
        <begin position="190"/>
        <end position="454"/>
    </location>
</feature>
<evidence type="ECO:0000313" key="11">
    <source>
        <dbReference type="EMBL" id="KAF2882281.1"/>
    </source>
</evidence>
<dbReference type="EMBL" id="VTPC01090632">
    <property type="protein sequence ID" value="KAF2882281.1"/>
    <property type="molecule type" value="Genomic_DNA"/>
</dbReference>
<evidence type="ECO:0000256" key="6">
    <source>
        <dbReference type="ARBA" id="ARBA00055102"/>
    </source>
</evidence>
<evidence type="ECO:0000256" key="7">
    <source>
        <dbReference type="HAMAP-Rule" id="MF_03027"/>
    </source>
</evidence>
<dbReference type="PANTHER" id="PTHR17605:SF0">
    <property type="entry name" value="RIBOSOME BIOGENESIS PROTEIN BOP1"/>
    <property type="match status" value="1"/>
</dbReference>
<dbReference type="SMART" id="SM00320">
    <property type="entry name" value="WD40"/>
    <property type="match status" value="7"/>
</dbReference>
<dbReference type="SMART" id="SM01035">
    <property type="entry name" value="BOP1NT"/>
    <property type="match status" value="1"/>
</dbReference>
<dbReference type="FunFam" id="2.130.10.10:FF:000061">
    <property type="entry name" value="Ribosome biogenesis protein BOP1 homolog"/>
    <property type="match status" value="1"/>
</dbReference>
<dbReference type="PROSITE" id="PS50294">
    <property type="entry name" value="WD_REPEATS_REGION"/>
    <property type="match status" value="1"/>
</dbReference>
<dbReference type="GO" id="GO:0043021">
    <property type="term" value="F:ribonucleoprotein complex binding"/>
    <property type="evidence" value="ECO:0007669"/>
    <property type="project" value="UniProtKB-UniRule"/>
</dbReference>
<organism evidence="11 12">
    <name type="scientific">Ignelater luminosus</name>
    <name type="common">Cucubano</name>
    <name type="synonym">Pyrophorus luminosus</name>
    <dbReference type="NCBI Taxonomy" id="2038154"/>
    <lineage>
        <taxon>Eukaryota</taxon>
        <taxon>Metazoa</taxon>
        <taxon>Ecdysozoa</taxon>
        <taxon>Arthropoda</taxon>
        <taxon>Hexapoda</taxon>
        <taxon>Insecta</taxon>
        <taxon>Pterygota</taxon>
        <taxon>Neoptera</taxon>
        <taxon>Endopterygota</taxon>
        <taxon>Coleoptera</taxon>
        <taxon>Polyphaga</taxon>
        <taxon>Elateriformia</taxon>
        <taxon>Elateroidea</taxon>
        <taxon>Elateridae</taxon>
        <taxon>Agrypninae</taxon>
        <taxon>Pyrophorini</taxon>
        <taxon>Ignelater</taxon>
    </lineage>
</organism>
<feature type="region of interest" description="Disordered" evidence="9">
    <location>
        <begin position="1"/>
        <end position="160"/>
    </location>
</feature>
<dbReference type="GO" id="GO:0000463">
    <property type="term" value="P:maturation of LSU-rRNA from tricistronic rRNA transcript (SSU-rRNA, 5.8S rRNA, LSU-rRNA)"/>
    <property type="evidence" value="ECO:0007669"/>
    <property type="project" value="UniProtKB-UniRule"/>
</dbReference>
<proteinExistence type="inferred from homology"/>
<gene>
    <name evidence="11" type="ORF">ILUMI_23901</name>
</gene>
<dbReference type="HAMAP" id="MF_03027">
    <property type="entry name" value="BOP1"/>
    <property type="match status" value="1"/>
</dbReference>
<feature type="compositionally biased region" description="Basic and acidic residues" evidence="9">
    <location>
        <begin position="151"/>
        <end position="160"/>
    </location>
</feature>
<dbReference type="GO" id="GO:0005654">
    <property type="term" value="C:nucleoplasm"/>
    <property type="evidence" value="ECO:0007669"/>
    <property type="project" value="UniProtKB-SubCell"/>
</dbReference>
<evidence type="ECO:0000256" key="5">
    <source>
        <dbReference type="ARBA" id="ARBA00023242"/>
    </source>
</evidence>
<feature type="compositionally biased region" description="Basic residues" evidence="9">
    <location>
        <begin position="1"/>
        <end position="10"/>
    </location>
</feature>